<feature type="coiled-coil region" evidence="1">
    <location>
        <begin position="111"/>
        <end position="180"/>
    </location>
</feature>
<comment type="caution">
    <text evidence="3">The sequence shown here is derived from an EMBL/GenBank/DDBJ whole genome shotgun (WGS) entry which is preliminary data.</text>
</comment>
<sequence>MGKYASMARKGKSNRGITARKPNERGGNAMYRPSFVENGVFNFVYYDLNDELRVDDEAILRMNPNSGHSKSWQGASYFFKWKKESARKGFGKEFKWVKYTGEYKDRDRLLWREAMNELNRQTADRKAAEKEWAKKVKKEELSIAKFLSQRENEILEEKRQAEMAKEATELRRTVKKLNKEAVADAREGGKAWGRSRK</sequence>
<proteinExistence type="predicted"/>
<name>A0A4Z1FW16_9HELO</name>
<reference evidence="3 4" key="1">
    <citation type="submission" date="2017-12" db="EMBL/GenBank/DDBJ databases">
        <title>Comparative genomics of Botrytis spp.</title>
        <authorList>
            <person name="Valero-Jimenez C.A."/>
            <person name="Tapia P."/>
            <person name="Veloso J."/>
            <person name="Silva-Moreno E."/>
            <person name="Staats M."/>
            <person name="Valdes J.H."/>
            <person name="Van Kan J.A.L."/>
        </authorList>
    </citation>
    <scope>NUCLEOTIDE SEQUENCE [LARGE SCALE GENOMIC DNA]</scope>
    <source>
        <strain evidence="3 4">Bp0003</strain>
    </source>
</reference>
<keyword evidence="4" id="KW-1185">Reference proteome</keyword>
<dbReference type="Proteomes" id="UP000297910">
    <property type="component" value="Unassembled WGS sequence"/>
</dbReference>
<organism evidence="3 4">
    <name type="scientific">Botrytis paeoniae</name>
    <dbReference type="NCBI Taxonomy" id="278948"/>
    <lineage>
        <taxon>Eukaryota</taxon>
        <taxon>Fungi</taxon>
        <taxon>Dikarya</taxon>
        <taxon>Ascomycota</taxon>
        <taxon>Pezizomycotina</taxon>
        <taxon>Leotiomycetes</taxon>
        <taxon>Helotiales</taxon>
        <taxon>Sclerotiniaceae</taxon>
        <taxon>Botrytis</taxon>
    </lineage>
</organism>
<dbReference type="EMBL" id="PQXI01000046">
    <property type="protein sequence ID" value="TGO27192.1"/>
    <property type="molecule type" value="Genomic_DNA"/>
</dbReference>
<accession>A0A4Z1FW16</accession>
<protein>
    <submittedName>
        <fullName evidence="3">Uncharacterized protein</fullName>
    </submittedName>
</protein>
<gene>
    <name evidence="3" type="ORF">BPAE_0046g00550</name>
</gene>
<evidence type="ECO:0000313" key="3">
    <source>
        <dbReference type="EMBL" id="TGO27192.1"/>
    </source>
</evidence>
<evidence type="ECO:0000256" key="2">
    <source>
        <dbReference type="SAM" id="MobiDB-lite"/>
    </source>
</evidence>
<feature type="region of interest" description="Disordered" evidence="2">
    <location>
        <begin position="1"/>
        <end position="25"/>
    </location>
</feature>
<evidence type="ECO:0000256" key="1">
    <source>
        <dbReference type="SAM" id="Coils"/>
    </source>
</evidence>
<keyword evidence="1" id="KW-0175">Coiled coil</keyword>
<dbReference type="AlphaFoldDB" id="A0A4Z1FW16"/>
<evidence type="ECO:0000313" key="4">
    <source>
        <dbReference type="Proteomes" id="UP000297910"/>
    </source>
</evidence>